<dbReference type="EMBL" id="PNYB01000012">
    <property type="protein sequence ID" value="PMS23345.1"/>
    <property type="molecule type" value="Genomic_DNA"/>
</dbReference>
<evidence type="ECO:0000259" key="3">
    <source>
        <dbReference type="Pfam" id="PF01648"/>
    </source>
</evidence>
<dbReference type="InterPro" id="IPR050559">
    <property type="entry name" value="P-Pant_transferase_sf"/>
</dbReference>
<sequence>MTKFSDRPAFWTSPVDVPRASAAGVEVILVTFEFRARLDSSAFDVLTDDERASAARFVRHEDAMRYAATRAALRELLGTRLAAPARGLSLERDIHGRPRLAHRLARESVDFNVSHSGEHALLAFSRKRRVGVDIEAQQTGLDWQSLAPAVLAPADEAHLRALPEHRHRDVFYDAWTAKEALLKALGVGIAIEMTHFSVLGNSSDAPDVHLIGTPSESAEVSLPAVTAFDAVWFEAPAGYAACVAWSRSALPALHAAL</sequence>
<dbReference type="Pfam" id="PF22624">
    <property type="entry name" value="AASDHPPT_N"/>
    <property type="match status" value="1"/>
</dbReference>
<organism evidence="5 6">
    <name type="scientific">Trinickia soli</name>
    <dbReference type="NCBI Taxonomy" id="380675"/>
    <lineage>
        <taxon>Bacteria</taxon>
        <taxon>Pseudomonadati</taxon>
        <taxon>Pseudomonadota</taxon>
        <taxon>Betaproteobacteria</taxon>
        <taxon>Burkholderiales</taxon>
        <taxon>Burkholderiaceae</taxon>
        <taxon>Trinickia</taxon>
    </lineage>
</organism>
<evidence type="ECO:0000259" key="4">
    <source>
        <dbReference type="Pfam" id="PF22624"/>
    </source>
</evidence>
<dbReference type="PANTHER" id="PTHR12215">
    <property type="entry name" value="PHOSPHOPANTETHEINE TRANSFERASE"/>
    <property type="match status" value="1"/>
</dbReference>
<accession>A0A2N7W1T6</accession>
<evidence type="ECO:0000313" key="5">
    <source>
        <dbReference type="EMBL" id="PMS23345.1"/>
    </source>
</evidence>
<dbReference type="SUPFAM" id="SSF56214">
    <property type="entry name" value="4'-phosphopantetheinyl transferase"/>
    <property type="match status" value="2"/>
</dbReference>
<comment type="caution">
    <text evidence="5">The sequence shown here is derived from an EMBL/GenBank/DDBJ whole genome shotgun (WGS) entry which is preliminary data.</text>
</comment>
<reference evidence="5 6" key="1">
    <citation type="submission" date="2018-01" db="EMBL/GenBank/DDBJ databases">
        <title>Whole genome analyses suggest that Burkholderia sensu lato contains two further novel genera in the rhizoxinica-symbiotica group Mycetohabitans gen. nov., and Trinickia gen. nov.: implications for the evolution of diazotrophy and nodulation in the Burkholderiaceae.</title>
        <authorList>
            <person name="Estrada-de los Santos P."/>
            <person name="Palmer M."/>
            <person name="Chavez-Ramirez B."/>
            <person name="Beukes C."/>
            <person name="Steenkamp E.T."/>
            <person name="Hirsch A.M."/>
            <person name="Manyaka P."/>
            <person name="Maluk M."/>
            <person name="Lafos M."/>
            <person name="Crook M."/>
            <person name="Gross E."/>
            <person name="Simon M.F."/>
            <person name="Bueno dos Reis Junior F."/>
            <person name="Poole P.S."/>
            <person name="Venter S.N."/>
            <person name="James E.K."/>
        </authorList>
    </citation>
    <scope>NUCLEOTIDE SEQUENCE [LARGE SCALE GENOMIC DNA]</scope>
    <source>
        <strain evidence="5 6">GP25-8</strain>
    </source>
</reference>
<gene>
    <name evidence="5" type="ORF">C0Z19_15100</name>
</gene>
<dbReference type="Gene3D" id="3.90.470.20">
    <property type="entry name" value="4'-phosphopantetheinyl transferase domain"/>
    <property type="match status" value="2"/>
</dbReference>
<comment type="similarity">
    <text evidence="1">Belongs to the P-Pant transferase superfamily. Gsp/Sfp/HetI/AcpT family.</text>
</comment>
<dbReference type="GO" id="GO:0005829">
    <property type="term" value="C:cytosol"/>
    <property type="evidence" value="ECO:0007669"/>
    <property type="project" value="TreeGrafter"/>
</dbReference>
<dbReference type="Pfam" id="PF01648">
    <property type="entry name" value="ACPS"/>
    <property type="match status" value="1"/>
</dbReference>
<keyword evidence="6" id="KW-1185">Reference proteome</keyword>
<evidence type="ECO:0000256" key="1">
    <source>
        <dbReference type="ARBA" id="ARBA00010990"/>
    </source>
</evidence>
<dbReference type="GO" id="GO:0008897">
    <property type="term" value="F:holo-[acyl-carrier-protein] synthase activity"/>
    <property type="evidence" value="ECO:0007669"/>
    <property type="project" value="InterPro"/>
</dbReference>
<dbReference type="Proteomes" id="UP000235347">
    <property type="component" value="Unassembled WGS sequence"/>
</dbReference>
<dbReference type="RefSeq" id="WP_102610649.1">
    <property type="nucleotide sequence ID" value="NZ_CADIKD010000015.1"/>
</dbReference>
<dbReference type="AlphaFoldDB" id="A0A2N7W1T6"/>
<dbReference type="GO" id="GO:0019878">
    <property type="term" value="P:lysine biosynthetic process via aminoadipic acid"/>
    <property type="evidence" value="ECO:0007669"/>
    <property type="project" value="TreeGrafter"/>
</dbReference>
<dbReference type="InterPro" id="IPR037143">
    <property type="entry name" value="4-PPantetheinyl_Trfase_dom_sf"/>
</dbReference>
<dbReference type="InterPro" id="IPR055066">
    <property type="entry name" value="AASDHPPT_N"/>
</dbReference>
<keyword evidence="2 5" id="KW-0808">Transferase</keyword>
<evidence type="ECO:0000256" key="2">
    <source>
        <dbReference type="ARBA" id="ARBA00022679"/>
    </source>
</evidence>
<dbReference type="InterPro" id="IPR008278">
    <property type="entry name" value="4-PPantetheinyl_Trfase_dom"/>
</dbReference>
<name>A0A2N7W1T6_9BURK</name>
<proteinExistence type="inferred from homology"/>
<dbReference type="PANTHER" id="PTHR12215:SF10">
    <property type="entry name" value="L-AMINOADIPATE-SEMIALDEHYDE DEHYDROGENASE-PHOSPHOPANTETHEINYL TRANSFERASE"/>
    <property type="match status" value="1"/>
</dbReference>
<protein>
    <submittedName>
        <fullName evidence="5">4-phosphopantetheinyl transferase</fullName>
    </submittedName>
</protein>
<feature type="domain" description="4'-phosphopantetheinyl transferase N-terminal" evidence="4">
    <location>
        <begin position="41"/>
        <end position="123"/>
    </location>
</feature>
<evidence type="ECO:0000313" key="6">
    <source>
        <dbReference type="Proteomes" id="UP000235347"/>
    </source>
</evidence>
<dbReference type="GO" id="GO:0000287">
    <property type="term" value="F:magnesium ion binding"/>
    <property type="evidence" value="ECO:0007669"/>
    <property type="project" value="InterPro"/>
</dbReference>
<feature type="domain" description="4'-phosphopantetheinyl transferase" evidence="3">
    <location>
        <begin position="129"/>
        <end position="219"/>
    </location>
</feature>